<evidence type="ECO:0000313" key="9">
    <source>
        <dbReference type="EMBL" id="KAL3115783.1"/>
    </source>
</evidence>
<dbReference type="SUPFAM" id="SSF54928">
    <property type="entry name" value="RNA-binding domain, RBD"/>
    <property type="match status" value="2"/>
</dbReference>
<evidence type="ECO:0000256" key="3">
    <source>
        <dbReference type="ARBA" id="ARBA00022737"/>
    </source>
</evidence>
<evidence type="ECO:0000256" key="5">
    <source>
        <dbReference type="ARBA" id="ARBA00023242"/>
    </source>
</evidence>
<dbReference type="PROSITE" id="PS50102">
    <property type="entry name" value="RRM"/>
    <property type="match status" value="3"/>
</dbReference>
<evidence type="ECO:0000256" key="1">
    <source>
        <dbReference type="ARBA" id="ARBA00004123"/>
    </source>
</evidence>
<keyword evidence="4 6" id="KW-0694">RNA-binding</keyword>
<evidence type="ECO:0000256" key="2">
    <source>
        <dbReference type="ARBA" id="ARBA00006266"/>
    </source>
</evidence>
<dbReference type="GO" id="GO:0003729">
    <property type="term" value="F:mRNA binding"/>
    <property type="evidence" value="ECO:0007669"/>
    <property type="project" value="UniProtKB-ARBA"/>
</dbReference>
<evidence type="ECO:0000256" key="4">
    <source>
        <dbReference type="ARBA" id="ARBA00022884"/>
    </source>
</evidence>
<dbReference type="SMART" id="SM00360">
    <property type="entry name" value="RRM"/>
    <property type="match status" value="3"/>
</dbReference>
<dbReference type="CDD" id="cd12650">
    <property type="entry name" value="RRM1_Hu"/>
    <property type="match status" value="1"/>
</dbReference>
<dbReference type="InterPro" id="IPR002343">
    <property type="entry name" value="Hud_Sxl_RNA"/>
</dbReference>
<keyword evidence="5" id="KW-0539">Nucleus</keyword>
<dbReference type="InterPro" id="IPR012677">
    <property type="entry name" value="Nucleotide-bd_a/b_plait_sf"/>
</dbReference>
<dbReference type="Proteomes" id="UP001620626">
    <property type="component" value="Unassembled WGS sequence"/>
</dbReference>
<feature type="compositionally biased region" description="Basic and acidic residues" evidence="7">
    <location>
        <begin position="215"/>
        <end position="225"/>
    </location>
</feature>
<feature type="region of interest" description="Disordered" evidence="7">
    <location>
        <begin position="126"/>
        <end position="145"/>
    </location>
</feature>
<dbReference type="GO" id="GO:0009967">
    <property type="term" value="P:positive regulation of signal transduction"/>
    <property type="evidence" value="ECO:0007669"/>
    <property type="project" value="UniProtKB-ARBA"/>
</dbReference>
<comment type="subcellular location">
    <subcellularLocation>
        <location evidence="1">Nucleus</location>
    </subcellularLocation>
</comment>
<dbReference type="FunFam" id="3.30.70.330:FF:000205">
    <property type="entry name" value="Sex lethal, isoform B"/>
    <property type="match status" value="1"/>
</dbReference>
<feature type="domain" description="RRM" evidence="8">
    <location>
        <begin position="228"/>
        <end position="306"/>
    </location>
</feature>
<dbReference type="Pfam" id="PF00076">
    <property type="entry name" value="RRM_1"/>
    <property type="match status" value="3"/>
</dbReference>
<dbReference type="GO" id="GO:0005634">
    <property type="term" value="C:nucleus"/>
    <property type="evidence" value="ECO:0007669"/>
    <property type="project" value="UniProtKB-SubCell"/>
</dbReference>
<dbReference type="GO" id="GO:0050686">
    <property type="term" value="P:negative regulation of mRNA processing"/>
    <property type="evidence" value="ECO:0007669"/>
    <property type="project" value="UniProtKB-ARBA"/>
</dbReference>
<comment type="caution">
    <text evidence="9">The sequence shown here is derived from an EMBL/GenBank/DDBJ whole genome shotgun (WGS) entry which is preliminary data.</text>
</comment>
<dbReference type="GO" id="GO:0008266">
    <property type="term" value="F:poly(U) RNA binding"/>
    <property type="evidence" value="ECO:0007669"/>
    <property type="project" value="UniProtKB-ARBA"/>
</dbReference>
<dbReference type="GO" id="GO:0010629">
    <property type="term" value="P:negative regulation of gene expression"/>
    <property type="evidence" value="ECO:0007669"/>
    <property type="project" value="UniProtKB-ARBA"/>
</dbReference>
<feature type="compositionally biased region" description="Acidic residues" evidence="7">
    <location>
        <begin position="204"/>
        <end position="214"/>
    </location>
</feature>
<dbReference type="Gene3D" id="3.30.70.330">
    <property type="match status" value="3"/>
</dbReference>
<dbReference type="NCBIfam" id="TIGR01661">
    <property type="entry name" value="ELAV_HUD_SF"/>
    <property type="match status" value="1"/>
</dbReference>
<feature type="region of interest" description="Disordered" evidence="7">
    <location>
        <begin position="186"/>
        <end position="227"/>
    </location>
</feature>
<organism evidence="9 10">
    <name type="scientific">Heterodera trifolii</name>
    <dbReference type="NCBI Taxonomy" id="157864"/>
    <lineage>
        <taxon>Eukaryota</taxon>
        <taxon>Metazoa</taxon>
        <taxon>Ecdysozoa</taxon>
        <taxon>Nematoda</taxon>
        <taxon>Chromadorea</taxon>
        <taxon>Rhabditida</taxon>
        <taxon>Tylenchina</taxon>
        <taxon>Tylenchomorpha</taxon>
        <taxon>Tylenchoidea</taxon>
        <taxon>Heteroderidae</taxon>
        <taxon>Heteroderinae</taxon>
        <taxon>Heterodera</taxon>
    </lineage>
</organism>
<reference evidence="9 10" key="1">
    <citation type="submission" date="2024-10" db="EMBL/GenBank/DDBJ databases">
        <authorList>
            <person name="Kim D."/>
        </authorList>
    </citation>
    <scope>NUCLEOTIDE SEQUENCE [LARGE SCALE GENOMIC DNA]</scope>
    <source>
        <strain evidence="9">BH-2024</strain>
    </source>
</reference>
<gene>
    <name evidence="9" type="ORF">niasHT_007788</name>
</gene>
<evidence type="ECO:0000313" key="10">
    <source>
        <dbReference type="Proteomes" id="UP001620626"/>
    </source>
</evidence>
<proteinExistence type="inferred from homology"/>
<sequence>MVAVGGAQRSNISREQSAGGGALVDVLLLSSHPKPFSHPSVARVHFAPPPNFPHFPNFPIDPPTAVGDSSPIVLFHQKSGDRREAEAVFASVLRVRLQLVLFGPSFSARALSAVVSSQMVVVSSMVDQNHKRHQPQQQKSNPRQIGDATEIAHVSETDQQQQQQKQQEELYYAQLLAVQQQAIAMREGQQKERGTEQRQNGAETDGEAGDGGEDEREKREREGSERNTNLIINYLPQNMTQEEVRALFGSMGEVESCKLIRDKSSGQSLGYAFVNYERPEDARKALTSMNGLRLQNKVLKVSLARPSKDDIKGANLYVSGLPKSLTQFELESVFRPFGTIITSRILSDNVTGLSKGVGFVRFDRKCEAEMAIEKMSGTSPWGGEETITVKFANSPSANSAKSTALQVAQAMLPLQMLQSVSSASVTPAALSLPVGTSPLLQGLSASAAQQSVAGGPIHAHTPQHRFRYSPLAGAPLISCAASSMMPSSASACAVSSSVPSLSSLGSVIPSGSSALAHLGAVDYYSAAALQQQLLQQQLTALAAANPALSVAAAQQQQQYAAAIAAAVASNSSISQQCAMPTQSNGSDSPSAGGWSLSVHNLGSEVGEPTLWRMFGPFGAVLSVKLSKGKGQATISMANYEEAIVAANALNGTQLGGRTIQISFKSSGGLLPSLLR</sequence>
<dbReference type="AlphaFoldDB" id="A0ABD2LKY5"/>
<name>A0ABD2LKY5_9BILA</name>
<evidence type="ECO:0000256" key="7">
    <source>
        <dbReference type="SAM" id="MobiDB-lite"/>
    </source>
</evidence>
<protein>
    <recommendedName>
        <fullName evidence="8">RRM domain-containing protein</fullName>
    </recommendedName>
</protein>
<dbReference type="EMBL" id="JBICBT010000363">
    <property type="protein sequence ID" value="KAL3115783.1"/>
    <property type="molecule type" value="Genomic_DNA"/>
</dbReference>
<dbReference type="InterPro" id="IPR000504">
    <property type="entry name" value="RRM_dom"/>
</dbReference>
<evidence type="ECO:0000259" key="8">
    <source>
        <dbReference type="PROSITE" id="PS50102"/>
    </source>
</evidence>
<dbReference type="InterPro" id="IPR006548">
    <property type="entry name" value="ELAD_HU_SF"/>
</dbReference>
<dbReference type="PRINTS" id="PR00961">
    <property type="entry name" value="HUDSXLRNA"/>
</dbReference>
<comment type="similarity">
    <text evidence="2">Belongs to the RRM elav family.</text>
</comment>
<dbReference type="InterPro" id="IPR034775">
    <property type="entry name" value="Elav_RRM1"/>
</dbReference>
<keyword evidence="10" id="KW-1185">Reference proteome</keyword>
<dbReference type="GO" id="GO:0005737">
    <property type="term" value="C:cytoplasm"/>
    <property type="evidence" value="ECO:0007669"/>
    <property type="project" value="UniProtKB-ARBA"/>
</dbReference>
<feature type="domain" description="RRM" evidence="8">
    <location>
        <begin position="594"/>
        <end position="666"/>
    </location>
</feature>
<evidence type="ECO:0000256" key="6">
    <source>
        <dbReference type="PROSITE-ProRule" id="PRU00176"/>
    </source>
</evidence>
<dbReference type="InterPro" id="IPR035979">
    <property type="entry name" value="RBD_domain_sf"/>
</dbReference>
<feature type="domain" description="RRM" evidence="8">
    <location>
        <begin position="314"/>
        <end position="394"/>
    </location>
</feature>
<dbReference type="FunFam" id="3.30.70.330:FF:000383">
    <property type="entry name" value="Sex lethal, isoform D"/>
    <property type="match status" value="1"/>
</dbReference>
<dbReference type="CDD" id="cd12652">
    <property type="entry name" value="RRM2_Hu"/>
    <property type="match status" value="1"/>
</dbReference>
<keyword evidence="3" id="KW-0677">Repeat</keyword>
<dbReference type="PANTHER" id="PTHR10352">
    <property type="entry name" value="EUKARYOTIC TRANSLATION INITIATION FACTOR 3 SUBUNIT G"/>
    <property type="match status" value="1"/>
</dbReference>
<accession>A0ABD2LKY5</accession>